<feature type="domain" description="Reverse transcriptase Ty1/copia-type" evidence="1">
    <location>
        <begin position="77"/>
        <end position="153"/>
    </location>
</feature>
<dbReference type="EMBL" id="BQNB010011497">
    <property type="protein sequence ID" value="GJS91334.1"/>
    <property type="molecule type" value="Genomic_DNA"/>
</dbReference>
<dbReference type="InterPro" id="IPR013103">
    <property type="entry name" value="RVT_2"/>
</dbReference>
<dbReference type="Pfam" id="PF07727">
    <property type="entry name" value="RVT_2"/>
    <property type="match status" value="1"/>
</dbReference>
<keyword evidence="3" id="KW-1185">Reference proteome</keyword>
<evidence type="ECO:0000259" key="1">
    <source>
        <dbReference type="Pfam" id="PF07727"/>
    </source>
</evidence>
<sequence>MCLFRHKYLADGTLSRYKARFIENGSTQLEGIDVDKTFSPVFKPGTIRIVLSLARSLYGLKHAPKAWHGLDIAHLLLYVDDIVLTASFQPLLQRIIASLHQDFSMTDMGSLNYFLGISVTRDSSRMFLSQKKYDVEILERAHMANCNPSRTPVDTESILGDHGDPAGCPTTRRFTSGYCVFLGNNLLFWSIKRQPTISHSSAEAEYRGVINDVAETFQHQLTKHIEIDIHFVRDLVAVGQVCVLHVPSRYQFADIFTKGLPSALFEEFRTSLSIRCPPALTAELVKVI</sequence>
<gene>
    <name evidence="2" type="ORF">Tco_0773970</name>
</gene>
<dbReference type="PANTHER" id="PTHR11439">
    <property type="entry name" value="GAG-POL-RELATED RETROTRANSPOSON"/>
    <property type="match status" value="1"/>
</dbReference>
<evidence type="ECO:0000313" key="3">
    <source>
        <dbReference type="Proteomes" id="UP001151760"/>
    </source>
</evidence>
<dbReference type="SUPFAM" id="SSF56672">
    <property type="entry name" value="DNA/RNA polymerases"/>
    <property type="match status" value="1"/>
</dbReference>
<evidence type="ECO:0000313" key="2">
    <source>
        <dbReference type="EMBL" id="GJS91334.1"/>
    </source>
</evidence>
<dbReference type="InterPro" id="IPR043502">
    <property type="entry name" value="DNA/RNA_pol_sf"/>
</dbReference>
<proteinExistence type="predicted"/>
<comment type="caution">
    <text evidence="2">The sequence shown here is derived from an EMBL/GenBank/DDBJ whole genome shotgun (WGS) entry which is preliminary data.</text>
</comment>
<organism evidence="2 3">
    <name type="scientific">Tanacetum coccineum</name>
    <dbReference type="NCBI Taxonomy" id="301880"/>
    <lineage>
        <taxon>Eukaryota</taxon>
        <taxon>Viridiplantae</taxon>
        <taxon>Streptophyta</taxon>
        <taxon>Embryophyta</taxon>
        <taxon>Tracheophyta</taxon>
        <taxon>Spermatophyta</taxon>
        <taxon>Magnoliopsida</taxon>
        <taxon>eudicotyledons</taxon>
        <taxon>Gunneridae</taxon>
        <taxon>Pentapetalae</taxon>
        <taxon>asterids</taxon>
        <taxon>campanulids</taxon>
        <taxon>Asterales</taxon>
        <taxon>Asteraceae</taxon>
        <taxon>Asteroideae</taxon>
        <taxon>Anthemideae</taxon>
        <taxon>Anthemidinae</taxon>
        <taxon>Tanacetum</taxon>
    </lineage>
</organism>
<dbReference type="Proteomes" id="UP001151760">
    <property type="component" value="Unassembled WGS sequence"/>
</dbReference>
<dbReference type="PANTHER" id="PTHR11439:SF524">
    <property type="entry name" value="RNA-DIRECTED DNA POLYMERASE, PROTEIN KINASE RLK-PELLE-DLSV FAMILY"/>
    <property type="match status" value="1"/>
</dbReference>
<reference evidence="2" key="1">
    <citation type="journal article" date="2022" name="Int. J. Mol. Sci.">
        <title>Draft Genome of Tanacetum Coccineum: Genomic Comparison of Closely Related Tanacetum-Family Plants.</title>
        <authorList>
            <person name="Yamashiro T."/>
            <person name="Shiraishi A."/>
            <person name="Nakayama K."/>
            <person name="Satake H."/>
        </authorList>
    </citation>
    <scope>NUCLEOTIDE SEQUENCE</scope>
</reference>
<reference evidence="2" key="2">
    <citation type="submission" date="2022-01" db="EMBL/GenBank/DDBJ databases">
        <authorList>
            <person name="Yamashiro T."/>
            <person name="Shiraishi A."/>
            <person name="Satake H."/>
            <person name="Nakayama K."/>
        </authorList>
    </citation>
    <scope>NUCLEOTIDE SEQUENCE</scope>
</reference>
<protein>
    <submittedName>
        <fullName evidence="2">Ribonuclease H-like domain-containing protein</fullName>
    </submittedName>
</protein>
<dbReference type="CDD" id="cd09272">
    <property type="entry name" value="RNase_HI_RT_Ty1"/>
    <property type="match status" value="1"/>
</dbReference>
<name>A0ABQ4ZMB8_9ASTR</name>
<accession>A0ABQ4ZMB8</accession>